<feature type="compositionally biased region" description="Polar residues" evidence="1">
    <location>
        <begin position="327"/>
        <end position="341"/>
    </location>
</feature>
<dbReference type="PRINTS" id="PR01217">
    <property type="entry name" value="PRICHEXTENSN"/>
</dbReference>
<feature type="compositionally biased region" description="Low complexity" evidence="1">
    <location>
        <begin position="218"/>
        <end position="234"/>
    </location>
</feature>
<feature type="region of interest" description="Disordered" evidence="1">
    <location>
        <begin position="1"/>
        <end position="50"/>
    </location>
</feature>
<feature type="compositionally biased region" description="Basic and acidic residues" evidence="1">
    <location>
        <begin position="641"/>
        <end position="650"/>
    </location>
</feature>
<gene>
    <name evidence="2" type="ORF">PV05_11029</name>
</gene>
<feature type="compositionally biased region" description="Polar residues" evidence="1">
    <location>
        <begin position="295"/>
        <end position="306"/>
    </location>
</feature>
<dbReference type="Gene3D" id="2.170.130.20">
    <property type="entry name" value="LCCL-like domain"/>
    <property type="match status" value="1"/>
</dbReference>
<feature type="compositionally biased region" description="Basic and acidic residues" evidence="1">
    <location>
        <begin position="205"/>
        <end position="215"/>
    </location>
</feature>
<sequence>MKSKQRRQKEPEDRQRMIYPARGSALSQYQEEVQGPYQPHPGYEQQPPQWQGAWNGEGEQVWREARHMEPVAAVSTLEFTQLPPHHHYPPYPFPVDDHHPSHPLVHPQQQVSAVMAMPGHSPPYNTPSSPPRSFTGYPDPQNSHPMYGPSSRPMLPPSPQHYPPPRFSQPPLPHPSPAVTTNNGPPPPHKRPGSSMSISSMLGGEPEKPAHDHYHGHGQPSRTPSRQPSTSGPPMSLGAVMSPPQYPSKPNVGEYSYRPRSKTPDRVGNTVFGSRQHRSSSGTMTQRPGPFYETQARTGPSTNAYPSPSFGPAMPPKDEFDERTRRTSISGILQRPESQPQPSLATAFPPAPPPPTRPESIPPSLAHLDRHGQSSMNGPEPPRHNGFVGPYDTRPPSLPRPLHNAPLSQPTSAPAERPFKQSQSPELRRPQLNGNDSRPYASLFGPQADPGFGAQNMMRQDSVQSQSDRSVFGDRLRNRAYSPFAGSVASQSGGLEEQARKGSDELSQHRAILGLANESKRGRYSPLPQAVQGAQAQTPAPDAGIKTEHGRVFSGIGSSLSTTSANPTPTPQPLPASPFKQNEGGARLSEENLMKMSRSASGVGKRNRKAFDDEVRAESEVGDVKKSAPGRGKRSKYQHSYKLDLEESTRKNGLSTIRRTGTPTSHPSLHPHHRIQRQTSAADHPSLFRPKKVIRISNVVALARRSKRRHLGFFKYDPEVTPVDVNKPISQKFDISIKPNLLPSFTDAEHVNCTYTVRVPRIWLQERERGLICAERYLWGSGIYTDDSDPVAAAMHSGFITSVHPASVDEALLEKVLEEQTPRIEGSPAPDRPKPIDENKDLHITLLVLPQLENYVESARFGIKSRAWSEEPEAGPSSPSTVQSSKTPHDGVSFMVLKCEAVDDGVEVKRVGRTGKEKRERLYRELMERKRGFELEKERLARAALHARDRKEEMKRAKKTGATALQKSFSSLGVHEGGDGEKKPVSDAAEGENRAKHDPQKVPESDVGQSPGDWIRQLAVAAA</sequence>
<dbReference type="Pfam" id="PF08642">
    <property type="entry name" value="Rxt3"/>
    <property type="match status" value="1"/>
</dbReference>
<reference evidence="2 3" key="1">
    <citation type="submission" date="2015-01" db="EMBL/GenBank/DDBJ databases">
        <title>The Genome Sequence of Exophiala xenobiotica CBS118157.</title>
        <authorList>
            <consortium name="The Broad Institute Genomics Platform"/>
            <person name="Cuomo C."/>
            <person name="de Hoog S."/>
            <person name="Gorbushina A."/>
            <person name="Stielow B."/>
            <person name="Teixiera M."/>
            <person name="Abouelleil A."/>
            <person name="Chapman S.B."/>
            <person name="Priest M."/>
            <person name="Young S.K."/>
            <person name="Wortman J."/>
            <person name="Nusbaum C."/>
            <person name="Birren B."/>
        </authorList>
    </citation>
    <scope>NUCLEOTIDE SEQUENCE [LARGE SCALE GENOMIC DNA]</scope>
    <source>
        <strain evidence="2 3">CBS 118157</strain>
    </source>
</reference>
<dbReference type="InterPro" id="IPR036609">
    <property type="entry name" value="LCCL_sf"/>
</dbReference>
<dbReference type="Proteomes" id="UP000054342">
    <property type="component" value="Unassembled WGS sequence"/>
</dbReference>
<dbReference type="InterPro" id="IPR013951">
    <property type="entry name" value="Rxt3"/>
</dbReference>
<feature type="region of interest" description="Disordered" evidence="1">
    <location>
        <begin position="116"/>
        <end position="684"/>
    </location>
</feature>
<evidence type="ECO:0008006" key="4">
    <source>
        <dbReference type="Google" id="ProtNLM"/>
    </source>
</evidence>
<feature type="compositionally biased region" description="Pro residues" evidence="1">
    <location>
        <begin position="349"/>
        <end position="361"/>
    </location>
</feature>
<dbReference type="GeneID" id="25332937"/>
<feature type="compositionally biased region" description="Basic and acidic residues" evidence="1">
    <location>
        <begin position="497"/>
        <end position="508"/>
    </location>
</feature>
<proteinExistence type="predicted"/>
<feature type="compositionally biased region" description="Basic and acidic residues" evidence="1">
    <location>
        <begin position="316"/>
        <end position="325"/>
    </location>
</feature>
<feature type="region of interest" description="Disordered" evidence="1">
    <location>
        <begin position="867"/>
        <end position="889"/>
    </location>
</feature>
<dbReference type="AlphaFoldDB" id="A0A0D2E3J7"/>
<feature type="compositionally biased region" description="Polar residues" evidence="1">
    <location>
        <begin position="651"/>
        <end position="661"/>
    </location>
</feature>
<feature type="compositionally biased region" description="Pro residues" evidence="1">
    <location>
        <begin position="154"/>
        <end position="176"/>
    </location>
</feature>
<evidence type="ECO:0000313" key="3">
    <source>
        <dbReference type="Proteomes" id="UP000054342"/>
    </source>
</evidence>
<dbReference type="STRING" id="348802.A0A0D2E3J7"/>
<keyword evidence="3" id="KW-1185">Reference proteome</keyword>
<accession>A0A0D2E3J7</accession>
<feature type="region of interest" description="Disordered" evidence="1">
    <location>
        <begin position="88"/>
        <end position="107"/>
    </location>
</feature>
<feature type="region of interest" description="Disordered" evidence="1">
    <location>
        <begin position="947"/>
        <end position="1014"/>
    </location>
</feature>
<organism evidence="2 3">
    <name type="scientific">Exophiala xenobiotica</name>
    <dbReference type="NCBI Taxonomy" id="348802"/>
    <lineage>
        <taxon>Eukaryota</taxon>
        <taxon>Fungi</taxon>
        <taxon>Dikarya</taxon>
        <taxon>Ascomycota</taxon>
        <taxon>Pezizomycotina</taxon>
        <taxon>Eurotiomycetes</taxon>
        <taxon>Chaetothyriomycetidae</taxon>
        <taxon>Chaetothyriales</taxon>
        <taxon>Herpotrichiellaceae</taxon>
        <taxon>Exophiala</taxon>
    </lineage>
</organism>
<feature type="compositionally biased region" description="Basic and acidic residues" evidence="1">
    <location>
        <begin position="976"/>
        <end position="1004"/>
    </location>
</feature>
<feature type="compositionally biased region" description="Low complexity" evidence="1">
    <location>
        <begin position="457"/>
        <end position="470"/>
    </location>
</feature>
<protein>
    <recommendedName>
        <fullName evidence="4">Histone deacetylation protein Rxt3</fullName>
    </recommendedName>
</protein>
<name>A0A0D2E3J7_9EURO</name>
<dbReference type="OrthoDB" id="3596986at2759"/>
<feature type="compositionally biased region" description="Pro residues" evidence="1">
    <location>
        <begin position="120"/>
        <end position="130"/>
    </location>
</feature>
<feature type="compositionally biased region" description="Basic and acidic residues" evidence="1">
    <location>
        <begin position="609"/>
        <end position="626"/>
    </location>
</feature>
<dbReference type="EMBL" id="KN847323">
    <property type="protein sequence ID" value="KIW49345.1"/>
    <property type="molecule type" value="Genomic_DNA"/>
</dbReference>
<dbReference type="RefSeq" id="XP_013309931.1">
    <property type="nucleotide sequence ID" value="XM_013454477.1"/>
</dbReference>
<evidence type="ECO:0000256" key="1">
    <source>
        <dbReference type="SAM" id="MobiDB-lite"/>
    </source>
</evidence>
<evidence type="ECO:0000313" key="2">
    <source>
        <dbReference type="EMBL" id="KIW49345.1"/>
    </source>
</evidence>